<comment type="caution">
    <text evidence="2">The sequence shown here is derived from an EMBL/GenBank/DDBJ whole genome shotgun (WGS) entry which is preliminary data.</text>
</comment>
<gene>
    <name evidence="2" type="ORF">PXEA_LOCUS10734</name>
</gene>
<dbReference type="Pfam" id="PF01590">
    <property type="entry name" value="GAF"/>
    <property type="match status" value="1"/>
</dbReference>
<sequence>MKAIEIGLPVHIATLETVAGDQVHFWDPAKAAIYRHVRDMGDLLVTPAATASHSGSGMEEAWSLEAACLVVPVAVPGGRLIGTLGVDTLQETDMPGQFEEHEIQFLQAPMVGRLMMKGPRVGEELRPILEKNRLYEYMAQHNSAIAPTFA</sequence>
<dbReference type="AlphaFoldDB" id="A0A3S5A825"/>
<reference evidence="2" key="1">
    <citation type="submission" date="2018-11" db="EMBL/GenBank/DDBJ databases">
        <authorList>
            <consortium name="Pathogen Informatics"/>
        </authorList>
    </citation>
    <scope>NUCLEOTIDE SEQUENCE</scope>
</reference>
<evidence type="ECO:0000259" key="1">
    <source>
        <dbReference type="Pfam" id="PF01590"/>
    </source>
</evidence>
<dbReference type="Proteomes" id="UP000784294">
    <property type="component" value="Unassembled WGS sequence"/>
</dbReference>
<protein>
    <recommendedName>
        <fullName evidence="1">GAF domain-containing protein</fullName>
    </recommendedName>
</protein>
<dbReference type="EMBL" id="CAAALY010031985">
    <property type="protein sequence ID" value="VEL17294.1"/>
    <property type="molecule type" value="Genomic_DNA"/>
</dbReference>
<name>A0A3S5A825_9PLAT</name>
<feature type="domain" description="GAF" evidence="1">
    <location>
        <begin position="65"/>
        <end position="108"/>
    </location>
</feature>
<dbReference type="InterPro" id="IPR003018">
    <property type="entry name" value="GAF"/>
</dbReference>
<organism evidence="2 3">
    <name type="scientific">Protopolystoma xenopodis</name>
    <dbReference type="NCBI Taxonomy" id="117903"/>
    <lineage>
        <taxon>Eukaryota</taxon>
        <taxon>Metazoa</taxon>
        <taxon>Spiralia</taxon>
        <taxon>Lophotrochozoa</taxon>
        <taxon>Platyhelminthes</taxon>
        <taxon>Monogenea</taxon>
        <taxon>Polyopisthocotylea</taxon>
        <taxon>Polystomatidea</taxon>
        <taxon>Polystomatidae</taxon>
        <taxon>Protopolystoma</taxon>
    </lineage>
</organism>
<keyword evidence="3" id="KW-1185">Reference proteome</keyword>
<evidence type="ECO:0000313" key="2">
    <source>
        <dbReference type="EMBL" id="VEL17294.1"/>
    </source>
</evidence>
<evidence type="ECO:0000313" key="3">
    <source>
        <dbReference type="Proteomes" id="UP000784294"/>
    </source>
</evidence>
<accession>A0A3S5A825</accession>
<proteinExistence type="predicted"/>